<dbReference type="Pfam" id="PF13302">
    <property type="entry name" value="Acetyltransf_3"/>
    <property type="match status" value="1"/>
</dbReference>
<dbReference type="InterPro" id="IPR000182">
    <property type="entry name" value="GNAT_dom"/>
</dbReference>
<comment type="caution">
    <text evidence="2">The sequence shown here is derived from an EMBL/GenBank/DDBJ whole genome shotgun (WGS) entry which is preliminary data.</text>
</comment>
<dbReference type="STRING" id="1408250.Q760_17895"/>
<dbReference type="Proteomes" id="UP000029833">
    <property type="component" value="Unassembled WGS sequence"/>
</dbReference>
<proteinExistence type="predicted"/>
<dbReference type="EMBL" id="AXNT01000088">
    <property type="protein sequence ID" value="KGM01716.1"/>
    <property type="molecule type" value="Genomic_DNA"/>
</dbReference>
<organism evidence="2 3">
    <name type="scientific">Cellulomonas cellasea DSM 20118</name>
    <dbReference type="NCBI Taxonomy" id="1408250"/>
    <lineage>
        <taxon>Bacteria</taxon>
        <taxon>Bacillati</taxon>
        <taxon>Actinomycetota</taxon>
        <taxon>Actinomycetes</taxon>
        <taxon>Micrococcales</taxon>
        <taxon>Cellulomonadaceae</taxon>
        <taxon>Cellulomonas</taxon>
    </lineage>
</organism>
<evidence type="ECO:0000259" key="1">
    <source>
        <dbReference type="PROSITE" id="PS51186"/>
    </source>
</evidence>
<feature type="domain" description="N-acetyltransferase" evidence="1">
    <location>
        <begin position="6"/>
        <end position="183"/>
    </location>
</feature>
<dbReference type="PROSITE" id="PS51186">
    <property type="entry name" value="GNAT"/>
    <property type="match status" value="1"/>
</dbReference>
<dbReference type="GO" id="GO:0016747">
    <property type="term" value="F:acyltransferase activity, transferring groups other than amino-acyl groups"/>
    <property type="evidence" value="ECO:0007669"/>
    <property type="project" value="InterPro"/>
</dbReference>
<reference evidence="2 3" key="1">
    <citation type="submission" date="2013-10" db="EMBL/GenBank/DDBJ databases">
        <authorList>
            <person name="Wang G."/>
            <person name="Zhuang W."/>
        </authorList>
    </citation>
    <scope>NUCLEOTIDE SEQUENCE [LARGE SCALE GENOMIC DNA]</scope>
    <source>
        <strain evidence="2 3">DSM 20118</strain>
    </source>
</reference>
<accession>A0A0A0B8Y8</accession>
<dbReference type="PANTHER" id="PTHR39173:SF1">
    <property type="entry name" value="ACETYLTRANSFERASE"/>
    <property type="match status" value="1"/>
</dbReference>
<evidence type="ECO:0000313" key="3">
    <source>
        <dbReference type="Proteomes" id="UP000029833"/>
    </source>
</evidence>
<gene>
    <name evidence="2" type="ORF">Q760_17895</name>
</gene>
<dbReference type="Gene3D" id="3.40.630.30">
    <property type="match status" value="1"/>
</dbReference>
<evidence type="ECO:0000313" key="2">
    <source>
        <dbReference type="EMBL" id="KGM01716.1"/>
    </source>
</evidence>
<dbReference type="CDD" id="cd04301">
    <property type="entry name" value="NAT_SF"/>
    <property type="match status" value="1"/>
</dbReference>
<protein>
    <recommendedName>
        <fullName evidence="1">N-acetyltransferase domain-containing protein</fullName>
    </recommendedName>
</protein>
<sequence length="183" mass="19328">MAPDPVHYRGRMPALIEPTTALHAPWLAAHEEWGPGLHEDGFGLTASDDVRSPAGFHAWVARLTSGSAPAGVAGPGATSSTYRWVVEGDQVLGGIALRTGPRDLVLRMGHIGFGIRPSARRRGVAAWALGQMLTEAASQGLDRVLLVCEVGNTASAATIQALGGALEDAPRPDDHVRRYWIAL</sequence>
<dbReference type="PANTHER" id="PTHR39173">
    <property type="entry name" value="ACETYLTRANSFERASE"/>
    <property type="match status" value="1"/>
</dbReference>
<dbReference type="SUPFAM" id="SSF55729">
    <property type="entry name" value="Acyl-CoA N-acyltransferases (Nat)"/>
    <property type="match status" value="1"/>
</dbReference>
<keyword evidence="3" id="KW-1185">Reference proteome</keyword>
<dbReference type="AlphaFoldDB" id="A0A0A0B8Y8"/>
<name>A0A0A0B8Y8_9CELL</name>
<dbReference type="InterPro" id="IPR016181">
    <property type="entry name" value="Acyl_CoA_acyltransferase"/>
</dbReference>